<organism evidence="2 3">
    <name type="scientific">Pseudomonas fakonensis</name>
    <dbReference type="NCBI Taxonomy" id="2842355"/>
    <lineage>
        <taxon>Bacteria</taxon>
        <taxon>Pseudomonadati</taxon>
        <taxon>Pseudomonadota</taxon>
        <taxon>Gammaproteobacteria</taxon>
        <taxon>Pseudomonadales</taxon>
        <taxon>Pseudomonadaceae</taxon>
        <taxon>Pseudomonas</taxon>
    </lineage>
</organism>
<keyword evidence="3" id="KW-1185">Reference proteome</keyword>
<dbReference type="NCBIfam" id="TIGR03362">
    <property type="entry name" value="VI_chp_7"/>
    <property type="match status" value="1"/>
</dbReference>
<dbReference type="InterPro" id="IPR010657">
    <property type="entry name" value="ImpA_N"/>
</dbReference>
<protein>
    <submittedName>
        <fullName evidence="2">Type VI secretion system protein TssA</fullName>
    </submittedName>
</protein>
<evidence type="ECO:0000313" key="3">
    <source>
        <dbReference type="Proteomes" id="UP001046350"/>
    </source>
</evidence>
<name>A0ABX8N1I0_9PSED</name>
<dbReference type="Pfam" id="PF16989">
    <property type="entry name" value="T6SS_VasJ"/>
    <property type="match status" value="1"/>
</dbReference>
<dbReference type="EMBL" id="CP077076">
    <property type="protein sequence ID" value="QXH49188.1"/>
    <property type="molecule type" value="Genomic_DNA"/>
</dbReference>
<dbReference type="Proteomes" id="UP001046350">
    <property type="component" value="Chromosome"/>
</dbReference>
<dbReference type="PANTHER" id="PTHR37024">
    <property type="entry name" value="TYPE VI SECRETION SYSTEM DUF2094 AND IMPA-RELATED DOMAIN PROTEIN"/>
    <property type="match status" value="1"/>
</dbReference>
<dbReference type="Pfam" id="PF06812">
    <property type="entry name" value="ImpA_N"/>
    <property type="match status" value="1"/>
</dbReference>
<dbReference type="InterPro" id="IPR017739">
    <property type="entry name" value="T6SS-assoc_VCA0119"/>
</dbReference>
<sequence>MTYSSKLCAHYLELVKTPVPGAAFAGEDVRFSSEFEALEEELNKGLAMHDAGRIDWAKVVEGCEALLRDQTRDLRICVWLIWALHQRESFVGLLAGLGMLRHLCQQHWAEVHPLKVRTRSGAFAWLMPRLEQVLSDDVPVKDQLPLFRAMVEHLEALDETLGGHLGDDAPLLLPMRRRLAQKVQRGGEGQPEPGSVGAVVAQVKQAATQLLTPGAAIDNEKDAHKAMRGLQDGGRPLAAWWLKQKASDLRALRLNRTLAWLPIEGLPDRNAEQVTALRGLTADKLSDYRQRFEAGKYADLLVDVEASLARAPFWFDGQHLAWECLQALGSDAALREVEMTFALFLQRLPGITGLRFHDGQPFAGPATLAWISATVLPHLQAPAAVRPPEPSEQERLPAWEQALEAAQPVLRKDGLKAAVQQLKQAMQAAQGGRERFFWQFTLARLCHHAKKYELARTQLESLDRQLHDSGLDAWEPALALQVLQLLHSSCELLPQNHEVRERKDEVYRRLCHLDLEVVLD</sequence>
<dbReference type="RefSeq" id="WP_217838812.1">
    <property type="nucleotide sequence ID" value="NZ_CP077076.1"/>
</dbReference>
<evidence type="ECO:0000313" key="2">
    <source>
        <dbReference type="EMBL" id="QXH49188.1"/>
    </source>
</evidence>
<accession>A0ABX8N1I0</accession>
<dbReference type="PANTHER" id="PTHR37024:SF5">
    <property type="entry name" value="IMPA N-TERMINAL DOMAIN-CONTAINING PROTEIN"/>
    <property type="match status" value="1"/>
</dbReference>
<feature type="domain" description="ImpA N-terminal" evidence="1">
    <location>
        <begin position="17"/>
        <end position="126"/>
    </location>
</feature>
<proteinExistence type="predicted"/>
<gene>
    <name evidence="2" type="primary">tssA</name>
    <name evidence="2" type="ORF">KSS94_14625</name>
</gene>
<evidence type="ECO:0000259" key="1">
    <source>
        <dbReference type="Pfam" id="PF06812"/>
    </source>
</evidence>
<reference evidence="2" key="1">
    <citation type="journal article" date="2021" name="Microorganisms">
        <title>The Ever-Expanding Pseudomonas Genus: Description of 43 New Species and Partition of the Pseudomonas putida Group.</title>
        <authorList>
            <person name="Girard L."/>
            <person name="Lood C."/>
            <person name="Hofte M."/>
            <person name="Vandamme P."/>
            <person name="Rokni-Zadeh H."/>
            <person name="van Noort V."/>
            <person name="Lavigne R."/>
            <person name="De Mot R."/>
        </authorList>
    </citation>
    <scope>NUCLEOTIDE SEQUENCE</scope>
    <source>
        <strain evidence="2">COW40</strain>
    </source>
</reference>